<sequence>MKPSAIDPDMSVDEIMRRWPATIRVMIRHRMLCIGCPIGIFHTVADAAAAHAIDEAAFSAELLAAMRSDPSAAAPSAFETNAHNREARKGEPSCA</sequence>
<evidence type="ECO:0000259" key="2">
    <source>
        <dbReference type="Pfam" id="PF08984"/>
    </source>
</evidence>
<name>A0A5D4H595_9HYPH</name>
<dbReference type="Pfam" id="PF08984">
    <property type="entry name" value="DUF1858"/>
    <property type="match status" value="1"/>
</dbReference>
<accession>A0A5D4H595</accession>
<dbReference type="InterPro" id="IPR023883">
    <property type="entry name" value="CHP03980_redox-disulphide"/>
</dbReference>
<feature type="region of interest" description="Disordered" evidence="1">
    <location>
        <begin position="73"/>
        <end position="95"/>
    </location>
</feature>
<dbReference type="EMBL" id="VSZS01000051">
    <property type="protein sequence ID" value="TYR35674.1"/>
    <property type="molecule type" value="Genomic_DNA"/>
</dbReference>
<dbReference type="InterPro" id="IPR038062">
    <property type="entry name" value="ScdA-like_N_sf"/>
</dbReference>
<evidence type="ECO:0000313" key="4">
    <source>
        <dbReference type="Proteomes" id="UP000323258"/>
    </source>
</evidence>
<feature type="domain" description="DUF1858" evidence="2">
    <location>
        <begin position="6"/>
        <end position="56"/>
    </location>
</feature>
<feature type="compositionally biased region" description="Basic and acidic residues" evidence="1">
    <location>
        <begin position="82"/>
        <end position="95"/>
    </location>
</feature>
<proteinExistence type="predicted"/>
<dbReference type="PANTHER" id="PTHR39341:SF1">
    <property type="entry name" value="DUF1858 DOMAIN-CONTAINING PROTEIN"/>
    <property type="match status" value="1"/>
</dbReference>
<dbReference type="Gene3D" id="1.10.3910.10">
    <property type="entry name" value="SP0561-like"/>
    <property type="match status" value="1"/>
</dbReference>
<dbReference type="InterPro" id="IPR015077">
    <property type="entry name" value="DUF1858"/>
</dbReference>
<dbReference type="NCBIfam" id="TIGR03980">
    <property type="entry name" value="prismane_assoc"/>
    <property type="match status" value="1"/>
</dbReference>
<gene>
    <name evidence="3" type="ORF">FY036_02080</name>
</gene>
<dbReference type="SUPFAM" id="SSF140683">
    <property type="entry name" value="SP0561-like"/>
    <property type="match status" value="1"/>
</dbReference>
<organism evidence="3 4">
    <name type="scientific">Neoaquamicrobium microcysteis</name>
    <dbReference type="NCBI Taxonomy" id="2682781"/>
    <lineage>
        <taxon>Bacteria</taxon>
        <taxon>Pseudomonadati</taxon>
        <taxon>Pseudomonadota</taxon>
        <taxon>Alphaproteobacteria</taxon>
        <taxon>Hyphomicrobiales</taxon>
        <taxon>Phyllobacteriaceae</taxon>
        <taxon>Neoaquamicrobium</taxon>
    </lineage>
</organism>
<dbReference type="RefSeq" id="WP_148913046.1">
    <property type="nucleotide sequence ID" value="NZ_VSZS01000051.1"/>
</dbReference>
<reference evidence="3 4" key="2">
    <citation type="submission" date="2019-09" db="EMBL/GenBank/DDBJ databases">
        <title>Mesorhizobium sp. MaA-C15 isolated from Microcystis aeruginosa.</title>
        <authorList>
            <person name="Jeong S.E."/>
            <person name="Jin H.M."/>
            <person name="Jeon C.O."/>
        </authorList>
    </citation>
    <scope>NUCLEOTIDE SEQUENCE [LARGE SCALE GENOMIC DNA]</scope>
    <source>
        <strain evidence="3 4">MaA-C15</strain>
    </source>
</reference>
<evidence type="ECO:0000313" key="3">
    <source>
        <dbReference type="EMBL" id="TYR35674.1"/>
    </source>
</evidence>
<dbReference type="OrthoDB" id="5397989at2"/>
<protein>
    <submittedName>
        <fullName evidence="3">DUF1858 domain-containing protein</fullName>
    </submittedName>
</protein>
<reference evidence="3 4" key="1">
    <citation type="submission" date="2019-08" db="EMBL/GenBank/DDBJ databases">
        <authorList>
            <person name="Seo Y.L."/>
        </authorList>
    </citation>
    <scope>NUCLEOTIDE SEQUENCE [LARGE SCALE GENOMIC DNA]</scope>
    <source>
        <strain evidence="3 4">MaA-C15</strain>
    </source>
</reference>
<dbReference type="PANTHER" id="PTHR39341">
    <property type="entry name" value="BSL7085 PROTEIN"/>
    <property type="match status" value="1"/>
</dbReference>
<dbReference type="AlphaFoldDB" id="A0A5D4H595"/>
<evidence type="ECO:0000256" key="1">
    <source>
        <dbReference type="SAM" id="MobiDB-lite"/>
    </source>
</evidence>
<dbReference type="Proteomes" id="UP000323258">
    <property type="component" value="Unassembled WGS sequence"/>
</dbReference>
<keyword evidence="4" id="KW-1185">Reference proteome</keyword>
<comment type="caution">
    <text evidence="3">The sequence shown here is derived from an EMBL/GenBank/DDBJ whole genome shotgun (WGS) entry which is preliminary data.</text>
</comment>